<feature type="compositionally biased region" description="Low complexity" evidence="1">
    <location>
        <begin position="338"/>
        <end position="354"/>
    </location>
</feature>
<dbReference type="RefSeq" id="XP_014152029.1">
    <property type="nucleotide sequence ID" value="XM_014296554.1"/>
</dbReference>
<dbReference type="GeneID" id="25909938"/>
<feature type="compositionally biased region" description="Polar residues" evidence="1">
    <location>
        <begin position="287"/>
        <end position="315"/>
    </location>
</feature>
<reference evidence="2 3" key="1">
    <citation type="submission" date="2011-02" db="EMBL/GenBank/DDBJ databases">
        <title>The Genome Sequence of Sphaeroforma arctica JP610.</title>
        <authorList>
            <consortium name="The Broad Institute Genome Sequencing Platform"/>
            <person name="Russ C."/>
            <person name="Cuomo C."/>
            <person name="Young S.K."/>
            <person name="Zeng Q."/>
            <person name="Gargeya S."/>
            <person name="Alvarado L."/>
            <person name="Berlin A."/>
            <person name="Chapman S.B."/>
            <person name="Chen Z."/>
            <person name="Freedman E."/>
            <person name="Gellesch M."/>
            <person name="Goldberg J."/>
            <person name="Griggs A."/>
            <person name="Gujja S."/>
            <person name="Heilman E."/>
            <person name="Heiman D."/>
            <person name="Howarth C."/>
            <person name="Mehta T."/>
            <person name="Neiman D."/>
            <person name="Pearson M."/>
            <person name="Roberts A."/>
            <person name="Saif S."/>
            <person name="Shea T."/>
            <person name="Shenoy N."/>
            <person name="Sisk P."/>
            <person name="Stolte C."/>
            <person name="Sykes S."/>
            <person name="White J."/>
            <person name="Yandava C."/>
            <person name="Burger G."/>
            <person name="Gray M.W."/>
            <person name="Holland P.W.H."/>
            <person name="King N."/>
            <person name="Lang F.B.F."/>
            <person name="Roger A.J."/>
            <person name="Ruiz-Trillo I."/>
            <person name="Haas B."/>
            <person name="Nusbaum C."/>
            <person name="Birren B."/>
        </authorList>
    </citation>
    <scope>NUCLEOTIDE SEQUENCE [LARGE SCALE GENOMIC DNA]</scope>
    <source>
        <strain evidence="2 3">JP610</strain>
    </source>
</reference>
<gene>
    <name evidence="2" type="ORF">SARC_09434</name>
</gene>
<dbReference type="OrthoDB" id="3249161at2759"/>
<feature type="compositionally biased region" description="Basic and acidic residues" evidence="1">
    <location>
        <begin position="411"/>
        <end position="427"/>
    </location>
</feature>
<evidence type="ECO:0000256" key="1">
    <source>
        <dbReference type="SAM" id="MobiDB-lite"/>
    </source>
</evidence>
<feature type="region of interest" description="Disordered" evidence="1">
    <location>
        <begin position="135"/>
        <end position="438"/>
    </location>
</feature>
<evidence type="ECO:0000313" key="3">
    <source>
        <dbReference type="Proteomes" id="UP000054560"/>
    </source>
</evidence>
<feature type="compositionally biased region" description="Basic and acidic residues" evidence="1">
    <location>
        <begin position="249"/>
        <end position="258"/>
    </location>
</feature>
<accession>A0A0L0FMZ5</accession>
<dbReference type="Proteomes" id="UP000054560">
    <property type="component" value="Unassembled WGS sequence"/>
</dbReference>
<proteinExistence type="predicted"/>
<name>A0A0L0FMZ5_9EUKA</name>
<keyword evidence="3" id="KW-1185">Reference proteome</keyword>
<feature type="region of interest" description="Disordered" evidence="1">
    <location>
        <begin position="84"/>
        <end position="115"/>
    </location>
</feature>
<feature type="compositionally biased region" description="Polar residues" evidence="1">
    <location>
        <begin position="326"/>
        <end position="337"/>
    </location>
</feature>
<feature type="compositionally biased region" description="Pro residues" evidence="1">
    <location>
        <begin position="355"/>
        <end position="381"/>
    </location>
</feature>
<feature type="compositionally biased region" description="Low complexity" evidence="1">
    <location>
        <begin position="268"/>
        <end position="286"/>
    </location>
</feature>
<protein>
    <submittedName>
        <fullName evidence="2">Uncharacterized protein</fullName>
    </submittedName>
</protein>
<feature type="compositionally biased region" description="Low complexity" evidence="1">
    <location>
        <begin position="220"/>
        <end position="235"/>
    </location>
</feature>
<feature type="compositionally biased region" description="Basic and acidic residues" evidence="1">
    <location>
        <begin position="140"/>
        <end position="152"/>
    </location>
</feature>
<feature type="compositionally biased region" description="Basic residues" evidence="1">
    <location>
        <begin position="389"/>
        <end position="404"/>
    </location>
</feature>
<dbReference type="AlphaFoldDB" id="A0A0L0FMZ5"/>
<feature type="compositionally biased region" description="Polar residues" evidence="1">
    <location>
        <begin position="236"/>
        <end position="246"/>
    </location>
</feature>
<feature type="compositionally biased region" description="Polar residues" evidence="1">
    <location>
        <begin position="428"/>
        <end position="438"/>
    </location>
</feature>
<evidence type="ECO:0000313" key="2">
    <source>
        <dbReference type="EMBL" id="KNC78127.1"/>
    </source>
</evidence>
<dbReference type="EMBL" id="KQ242554">
    <property type="protein sequence ID" value="KNC78127.1"/>
    <property type="molecule type" value="Genomic_DNA"/>
</dbReference>
<organism evidence="2 3">
    <name type="scientific">Sphaeroforma arctica JP610</name>
    <dbReference type="NCBI Taxonomy" id="667725"/>
    <lineage>
        <taxon>Eukaryota</taxon>
        <taxon>Ichthyosporea</taxon>
        <taxon>Ichthyophonida</taxon>
        <taxon>Sphaeroforma</taxon>
    </lineage>
</organism>
<sequence length="438" mass="45214">MGGLPEIGSVPKMTVAEIKAIMHTNGVHVPSGKKAVVVEALQEWLRKQVASGGNNTNEVVSTAMPDMQASHPHVDGVDMIDSSMSDASQAEQGVPVPDAPIQQQQDNGDTHGTDISAAQVHSDEGAVAMDTQVHTNVTGHDPHNDVNGDATHDGVSGRGTHVHVESGMIDDSTRVAQSDVSSAVDGDEEPPLGVQMPVHTPTLHTHTKPKSTIKEKSEEGVPVNSVNGSVNISEEPSQSTVDTSTAEAGEAHDADRTNGSEATQSDNTQTATTQPQTQTDTPAHTHLPTQTHAPDTLSNMTSQAQDAPTETQAETQVFVAPLPVPNVSTKPTLSPTLTPTQPQATPATAAAAAPAPAPAAAPAPAPAPAAAPAAAPAPAPAPVAATTQTKKKGKKKKIKQKLHQRLAAAEEELRANKEKVESWREAESASNGVGATMI</sequence>